<feature type="signal peptide" evidence="1">
    <location>
        <begin position="1"/>
        <end position="20"/>
    </location>
</feature>
<gene>
    <name evidence="2" type="ORF">DI536_33260</name>
</gene>
<dbReference type="EMBL" id="QFQP01000050">
    <property type="protein sequence ID" value="PZR04926.1"/>
    <property type="molecule type" value="Genomic_DNA"/>
</dbReference>
<organism evidence="2 3">
    <name type="scientific">Archangium gephyra</name>
    <dbReference type="NCBI Taxonomy" id="48"/>
    <lineage>
        <taxon>Bacteria</taxon>
        <taxon>Pseudomonadati</taxon>
        <taxon>Myxococcota</taxon>
        <taxon>Myxococcia</taxon>
        <taxon>Myxococcales</taxon>
        <taxon>Cystobacterineae</taxon>
        <taxon>Archangiaceae</taxon>
        <taxon>Archangium</taxon>
    </lineage>
</organism>
<dbReference type="Proteomes" id="UP000249061">
    <property type="component" value="Unassembled WGS sequence"/>
</dbReference>
<name>A0A2W5SZ88_9BACT</name>
<dbReference type="AlphaFoldDB" id="A0A2W5SZ88"/>
<proteinExistence type="predicted"/>
<feature type="chain" id="PRO_5015963675" evidence="1">
    <location>
        <begin position="21"/>
        <end position="237"/>
    </location>
</feature>
<keyword evidence="1" id="KW-0732">Signal</keyword>
<evidence type="ECO:0000313" key="3">
    <source>
        <dbReference type="Proteomes" id="UP000249061"/>
    </source>
</evidence>
<evidence type="ECO:0000313" key="2">
    <source>
        <dbReference type="EMBL" id="PZR04926.1"/>
    </source>
</evidence>
<sequence>MSRVRRLLLLIGLWALPAFAVVVPADLGVGPSGFWFFGPLTENRGAVPHFAIAFDLAAVIDRDWILDHPRDIPPQYRGMADKVTEVRIGPSFFIPSTLYVSPPIDALGATGLFGASWTPFGLTFLNVGQTSNRLWKQTPVRFLIDAQLLITALGIFNTQNDPRVPLTFFLRPGLQLKLTTLINLSEDLLLSVSGGGQIYVPQRVGNFLEFGPLNEAIFVTAFASLQLHFRFPYDAQL</sequence>
<evidence type="ECO:0000256" key="1">
    <source>
        <dbReference type="SAM" id="SignalP"/>
    </source>
</evidence>
<comment type="caution">
    <text evidence="2">The sequence shown here is derived from an EMBL/GenBank/DDBJ whole genome shotgun (WGS) entry which is preliminary data.</text>
</comment>
<accession>A0A2W5SZ88</accession>
<reference evidence="2 3" key="1">
    <citation type="submission" date="2017-08" db="EMBL/GenBank/DDBJ databases">
        <title>Infants hospitalized years apart are colonized by the same room-sourced microbial strains.</title>
        <authorList>
            <person name="Brooks B."/>
            <person name="Olm M.R."/>
            <person name="Firek B.A."/>
            <person name="Baker R."/>
            <person name="Thomas B.C."/>
            <person name="Morowitz M.J."/>
            <person name="Banfield J.F."/>
        </authorList>
    </citation>
    <scope>NUCLEOTIDE SEQUENCE [LARGE SCALE GENOMIC DNA]</scope>
    <source>
        <strain evidence="2">S2_003_000_R2_14</strain>
    </source>
</reference>
<protein>
    <submittedName>
        <fullName evidence="2">Uncharacterized protein</fullName>
    </submittedName>
</protein>